<comment type="caution">
    <text evidence="4">The sequence shown here is derived from an EMBL/GenBank/DDBJ whole genome shotgun (WGS) entry which is preliminary data.</text>
</comment>
<reference evidence="4" key="1">
    <citation type="submission" date="2021-05" db="EMBL/GenBank/DDBJ databases">
        <authorList>
            <person name="Pietrasiak N."/>
            <person name="Ward R."/>
            <person name="Stajich J.E."/>
            <person name="Kurbessoian T."/>
        </authorList>
    </citation>
    <scope>NUCLEOTIDE SEQUENCE</scope>
    <source>
        <strain evidence="4">GSE-NOS-MK-12-04C</strain>
    </source>
</reference>
<keyword evidence="1" id="KW-0732">Signal</keyword>
<dbReference type="InterPro" id="IPR023631">
    <property type="entry name" value="Amidase_dom"/>
</dbReference>
<dbReference type="PROSITE" id="PS00571">
    <property type="entry name" value="AMIDASES"/>
    <property type="match status" value="1"/>
</dbReference>
<dbReference type="Gene3D" id="3.90.1300.10">
    <property type="entry name" value="Amidase signature (AS) domain"/>
    <property type="match status" value="1"/>
</dbReference>
<feature type="chain" id="PRO_5036738482" evidence="1">
    <location>
        <begin position="29"/>
        <end position="563"/>
    </location>
</feature>
<accession>A0A951QTE8</accession>
<evidence type="ECO:0000259" key="3">
    <source>
        <dbReference type="Pfam" id="PF07589"/>
    </source>
</evidence>
<feature type="domain" description="Amidase" evidence="2">
    <location>
        <begin position="55"/>
        <end position="504"/>
    </location>
</feature>
<feature type="domain" description="Ice-binding protein C-terminal" evidence="3">
    <location>
        <begin position="536"/>
        <end position="560"/>
    </location>
</feature>
<dbReference type="PANTHER" id="PTHR42678:SF5">
    <property type="entry name" value="GLUTAMYL-TRNA(GLN) AMIDOTRANSFERASE SUBUNIT A"/>
    <property type="match status" value="1"/>
</dbReference>
<dbReference type="SUPFAM" id="SSF75304">
    <property type="entry name" value="Amidase signature (AS) enzymes"/>
    <property type="match status" value="1"/>
</dbReference>
<dbReference type="Pfam" id="PF07589">
    <property type="entry name" value="PEP-CTERM"/>
    <property type="match status" value="1"/>
</dbReference>
<reference evidence="4" key="2">
    <citation type="journal article" date="2022" name="Microbiol. Resour. Announc.">
        <title>Metagenome Sequencing to Explore Phylogenomics of Terrestrial Cyanobacteria.</title>
        <authorList>
            <person name="Ward R.D."/>
            <person name="Stajich J.E."/>
            <person name="Johansen J.R."/>
            <person name="Huntemann M."/>
            <person name="Clum A."/>
            <person name="Foster B."/>
            <person name="Foster B."/>
            <person name="Roux S."/>
            <person name="Palaniappan K."/>
            <person name="Varghese N."/>
            <person name="Mukherjee S."/>
            <person name="Reddy T.B.K."/>
            <person name="Daum C."/>
            <person name="Copeland A."/>
            <person name="Chen I.A."/>
            <person name="Ivanova N.N."/>
            <person name="Kyrpides N.C."/>
            <person name="Shapiro N."/>
            <person name="Eloe-Fadrosh E.A."/>
            <person name="Pietrasiak N."/>
        </authorList>
    </citation>
    <scope>NUCLEOTIDE SEQUENCE</scope>
    <source>
        <strain evidence="4">GSE-NOS-MK-12-04C</strain>
    </source>
</reference>
<dbReference type="Proteomes" id="UP000729701">
    <property type="component" value="Unassembled WGS sequence"/>
</dbReference>
<evidence type="ECO:0000313" key="4">
    <source>
        <dbReference type="EMBL" id="MBW4671568.1"/>
    </source>
</evidence>
<dbReference type="AlphaFoldDB" id="A0A951QTE8"/>
<evidence type="ECO:0000256" key="1">
    <source>
        <dbReference type="SAM" id="SignalP"/>
    </source>
</evidence>
<dbReference type="EMBL" id="JAHHGZ010000048">
    <property type="protein sequence ID" value="MBW4671568.1"/>
    <property type="molecule type" value="Genomic_DNA"/>
</dbReference>
<organism evidence="4 5">
    <name type="scientific">Cyanomargarita calcarea GSE-NOS-MK-12-04C</name>
    <dbReference type="NCBI Taxonomy" id="2839659"/>
    <lineage>
        <taxon>Bacteria</taxon>
        <taxon>Bacillati</taxon>
        <taxon>Cyanobacteriota</taxon>
        <taxon>Cyanophyceae</taxon>
        <taxon>Nostocales</taxon>
        <taxon>Cyanomargaritaceae</taxon>
        <taxon>Cyanomargarita</taxon>
    </lineage>
</organism>
<evidence type="ECO:0000259" key="2">
    <source>
        <dbReference type="Pfam" id="PF01425"/>
    </source>
</evidence>
<proteinExistence type="predicted"/>
<feature type="signal peptide" evidence="1">
    <location>
        <begin position="1"/>
        <end position="28"/>
    </location>
</feature>
<dbReference type="InterPro" id="IPR036928">
    <property type="entry name" value="AS_sf"/>
</dbReference>
<dbReference type="InterPro" id="IPR013424">
    <property type="entry name" value="Ice-binding_C"/>
</dbReference>
<dbReference type="Pfam" id="PF01425">
    <property type="entry name" value="Amidase"/>
    <property type="match status" value="1"/>
</dbReference>
<name>A0A951QTE8_9CYAN</name>
<sequence length="563" mass="60477">MLKNFNRAIFSVTAFALTLSVLPANVLAGTFKLEDATIADINQAFDDGSLTSAQLTQLYLNRINAYDKQGPSINSIITINPKALETAFSLDLERQTKGARSPLHGIPVLLKDNYDTSDLPTTAGSLALFDFIPPNDAFQTKKLRDAGAIILGKTNMHEFALDVTTLSSLGGQTLNPYALDRVPGGSSGGSGAAIAANFATLGTATDTAISIRGPASINNLVGIRPTIGLTSRNGIIPLLSTQDTGGPIARNVTDAAYMLDVLAGYDPLDPVTANSIGKIPTSYTNFLNPDGLKGKRIGVIRELVEADMAKNPADPDVLGLTNAAIEDMKAKGADVFDVKIPNLDFFVRTNPFADSGYEYRTKFDINNYLASLGDKAPYKSLTELLDSGKVLPTDSVEGYLRFVDQTTLTPDQNPNYQLYLQNKEELKTTLQNVINEQKLDAFLYPTMTLKPSIIGAPYPGGYPGNSLLSSFTGFPAMVLPAGFTPDGLPVGVELLGSEFSEPTLISLGYSYEQATKYRRLPNSTPALKGEVFERKSVPEPNSFLGLLMLGFLGVACKLKRKFN</sequence>
<dbReference type="PANTHER" id="PTHR42678">
    <property type="entry name" value="AMIDASE"/>
    <property type="match status" value="1"/>
</dbReference>
<evidence type="ECO:0000313" key="5">
    <source>
        <dbReference type="Proteomes" id="UP000729701"/>
    </source>
</evidence>
<gene>
    <name evidence="4" type="ORF">KME60_30115</name>
</gene>
<protein>
    <submittedName>
        <fullName evidence="4">PEP-CTERM sorting domain-containing protein</fullName>
    </submittedName>
</protein>
<dbReference type="InterPro" id="IPR020556">
    <property type="entry name" value="Amidase_CS"/>
</dbReference>